<keyword evidence="2" id="KW-1185">Reference proteome</keyword>
<accession>A0A4C1T560</accession>
<dbReference type="Proteomes" id="UP000299102">
    <property type="component" value="Unassembled WGS sequence"/>
</dbReference>
<dbReference type="EMBL" id="BGZK01004372">
    <property type="protein sequence ID" value="GBP08597.1"/>
    <property type="molecule type" value="Genomic_DNA"/>
</dbReference>
<sequence length="115" mass="12965">MSYRPLLRYIMRHASCRGVYTYLPHAARRWRSINLFILETLTRAVNHAQLDLPIALKFSATATLPRRSEHLSVNIYRRGSSSISFRAAIAAIDQAPRGCGSIDCLPGSRGFRVYA</sequence>
<organism evidence="1 2">
    <name type="scientific">Eumeta variegata</name>
    <name type="common">Bagworm moth</name>
    <name type="synonym">Eumeta japonica</name>
    <dbReference type="NCBI Taxonomy" id="151549"/>
    <lineage>
        <taxon>Eukaryota</taxon>
        <taxon>Metazoa</taxon>
        <taxon>Ecdysozoa</taxon>
        <taxon>Arthropoda</taxon>
        <taxon>Hexapoda</taxon>
        <taxon>Insecta</taxon>
        <taxon>Pterygota</taxon>
        <taxon>Neoptera</taxon>
        <taxon>Endopterygota</taxon>
        <taxon>Lepidoptera</taxon>
        <taxon>Glossata</taxon>
        <taxon>Ditrysia</taxon>
        <taxon>Tineoidea</taxon>
        <taxon>Psychidae</taxon>
        <taxon>Oiketicinae</taxon>
        <taxon>Eumeta</taxon>
    </lineage>
</organism>
<comment type="caution">
    <text evidence="1">The sequence shown here is derived from an EMBL/GenBank/DDBJ whole genome shotgun (WGS) entry which is preliminary data.</text>
</comment>
<proteinExistence type="predicted"/>
<evidence type="ECO:0000313" key="1">
    <source>
        <dbReference type="EMBL" id="GBP08597.1"/>
    </source>
</evidence>
<evidence type="ECO:0000313" key="2">
    <source>
        <dbReference type="Proteomes" id="UP000299102"/>
    </source>
</evidence>
<name>A0A4C1T560_EUMVA</name>
<reference evidence="1 2" key="1">
    <citation type="journal article" date="2019" name="Commun. Biol.">
        <title>The bagworm genome reveals a unique fibroin gene that provides high tensile strength.</title>
        <authorList>
            <person name="Kono N."/>
            <person name="Nakamura H."/>
            <person name="Ohtoshi R."/>
            <person name="Tomita M."/>
            <person name="Numata K."/>
            <person name="Arakawa K."/>
        </authorList>
    </citation>
    <scope>NUCLEOTIDE SEQUENCE [LARGE SCALE GENOMIC DNA]</scope>
</reference>
<dbReference type="AlphaFoldDB" id="A0A4C1T560"/>
<protein>
    <submittedName>
        <fullName evidence="1">Uncharacterized protein</fullName>
    </submittedName>
</protein>
<gene>
    <name evidence="1" type="ORF">EVAR_101488_1</name>
</gene>